<protein>
    <recommendedName>
        <fullName evidence="3">Transposase</fullName>
    </recommendedName>
</protein>
<evidence type="ECO:0008006" key="3">
    <source>
        <dbReference type="Google" id="ProtNLM"/>
    </source>
</evidence>
<comment type="caution">
    <text evidence="1">The sequence shown here is derived from an EMBL/GenBank/DDBJ whole genome shotgun (WGS) entry which is preliminary data.</text>
</comment>
<reference evidence="1" key="1">
    <citation type="submission" date="2021-05" db="EMBL/GenBank/DDBJ databases">
        <title>Molecular characterization for Shewanella algae harboring chromosomal blaOXA-55-like strains isolated from clinical and environment sample.</title>
        <authorList>
            <person name="Ohama Y."/>
            <person name="Aoki K."/>
            <person name="Harada S."/>
            <person name="Moriya K."/>
            <person name="Ishii Y."/>
            <person name="Tateda K."/>
        </authorList>
    </citation>
    <scope>NUCLEOTIDE SEQUENCE</scope>
    <source>
        <strain evidence="1">JCM 11563</strain>
    </source>
</reference>
<keyword evidence="2" id="KW-1185">Reference proteome</keyword>
<evidence type="ECO:0000313" key="1">
    <source>
        <dbReference type="EMBL" id="GIU51925.1"/>
    </source>
</evidence>
<dbReference type="EMBL" id="BPEY01000140">
    <property type="protein sequence ID" value="GIU51925.1"/>
    <property type="molecule type" value="Genomic_DNA"/>
</dbReference>
<evidence type="ECO:0000313" key="2">
    <source>
        <dbReference type="Proteomes" id="UP000887104"/>
    </source>
</evidence>
<proteinExistence type="predicted"/>
<dbReference type="Proteomes" id="UP000887104">
    <property type="component" value="Unassembled WGS sequence"/>
</dbReference>
<organism evidence="1 2">
    <name type="scientific">Shewanella sairae</name>
    <dbReference type="NCBI Taxonomy" id="190310"/>
    <lineage>
        <taxon>Bacteria</taxon>
        <taxon>Pseudomonadati</taxon>
        <taxon>Pseudomonadota</taxon>
        <taxon>Gammaproteobacteria</taxon>
        <taxon>Alteromonadales</taxon>
        <taxon>Shewanellaceae</taxon>
        <taxon>Shewanella</taxon>
    </lineage>
</organism>
<gene>
    <name evidence="1" type="ORF">TUM4438_43200</name>
</gene>
<sequence>MIDDNAESFKFPLTQWIVRHNKIVKMRLSVRSRRNNKYYRLKAAEQKTN</sequence>
<name>A0ABQ4PR46_9GAMM</name>
<accession>A0ABQ4PR46</accession>